<organism evidence="4 5">
    <name type="scientific">Eptatretus burgeri</name>
    <name type="common">Inshore hagfish</name>
    <dbReference type="NCBI Taxonomy" id="7764"/>
    <lineage>
        <taxon>Eukaryota</taxon>
        <taxon>Metazoa</taxon>
        <taxon>Chordata</taxon>
        <taxon>Craniata</taxon>
        <taxon>Vertebrata</taxon>
        <taxon>Cyclostomata</taxon>
        <taxon>Myxini</taxon>
        <taxon>Myxiniformes</taxon>
        <taxon>Myxinidae</taxon>
        <taxon>Eptatretinae</taxon>
        <taxon>Eptatretus</taxon>
    </lineage>
</organism>
<evidence type="ECO:0000313" key="5">
    <source>
        <dbReference type="Proteomes" id="UP000694388"/>
    </source>
</evidence>
<evidence type="ECO:0000313" key="4">
    <source>
        <dbReference type="Ensembl" id="ENSEBUP00000009101.1"/>
    </source>
</evidence>
<dbReference type="Pfam" id="PF02170">
    <property type="entry name" value="PAZ"/>
    <property type="match status" value="1"/>
</dbReference>
<sequence>MRILQMKLVGKSYFDPLHPVMIPCHRQDLYHQKGHEGFRDECMRQLVGAMVITRYNNRTYRIDDIAWDKTPRSTFLYREASTSFADYYK</sequence>
<dbReference type="InterPro" id="IPR003100">
    <property type="entry name" value="PAZ_dom"/>
</dbReference>
<dbReference type="PROSITE" id="PS50821">
    <property type="entry name" value="PAZ"/>
    <property type="match status" value="1"/>
</dbReference>
<dbReference type="Proteomes" id="UP000694388">
    <property type="component" value="Unplaced"/>
</dbReference>
<reference evidence="4" key="1">
    <citation type="submission" date="2025-08" db="UniProtKB">
        <authorList>
            <consortium name="Ensembl"/>
        </authorList>
    </citation>
    <scope>IDENTIFICATION</scope>
</reference>
<protein>
    <recommendedName>
        <fullName evidence="3">PAZ domain-containing protein</fullName>
    </recommendedName>
</protein>
<evidence type="ECO:0000256" key="2">
    <source>
        <dbReference type="ARBA" id="ARBA00023158"/>
    </source>
</evidence>
<dbReference type="SUPFAM" id="SSF101690">
    <property type="entry name" value="PAZ domain"/>
    <property type="match status" value="1"/>
</dbReference>
<reference evidence="4" key="2">
    <citation type="submission" date="2025-09" db="UniProtKB">
        <authorList>
            <consortium name="Ensembl"/>
        </authorList>
    </citation>
    <scope>IDENTIFICATION</scope>
</reference>
<keyword evidence="1" id="KW-0694">RNA-binding</keyword>
<name>A0A8C4WR65_EPTBU</name>
<dbReference type="InterPro" id="IPR036085">
    <property type="entry name" value="PAZ_dom_sf"/>
</dbReference>
<dbReference type="GO" id="GO:0031047">
    <property type="term" value="P:regulatory ncRNA-mediated gene silencing"/>
    <property type="evidence" value="ECO:0007669"/>
    <property type="project" value="UniProtKB-KW"/>
</dbReference>
<dbReference type="Ensembl" id="ENSEBUT00000009619.1">
    <property type="protein sequence ID" value="ENSEBUP00000009101.1"/>
    <property type="gene ID" value="ENSEBUG00000005864.1"/>
</dbReference>
<dbReference type="AlphaFoldDB" id="A0A8C4WR65"/>
<keyword evidence="2" id="KW-0943">RNA-mediated gene silencing</keyword>
<dbReference type="GO" id="GO:0003723">
    <property type="term" value="F:RNA binding"/>
    <property type="evidence" value="ECO:0007669"/>
    <property type="project" value="UniProtKB-KW"/>
</dbReference>
<proteinExistence type="predicted"/>
<dbReference type="GeneTree" id="ENSGT00950000183200"/>
<evidence type="ECO:0000256" key="1">
    <source>
        <dbReference type="ARBA" id="ARBA00022884"/>
    </source>
</evidence>
<evidence type="ECO:0000259" key="3">
    <source>
        <dbReference type="PROSITE" id="PS50821"/>
    </source>
</evidence>
<dbReference type="Gene3D" id="2.170.260.10">
    <property type="entry name" value="paz domain"/>
    <property type="match status" value="1"/>
</dbReference>
<feature type="domain" description="PAZ" evidence="3">
    <location>
        <begin position="21"/>
        <end position="89"/>
    </location>
</feature>
<accession>A0A8C4WR65</accession>
<keyword evidence="5" id="KW-1185">Reference proteome</keyword>